<dbReference type="PROSITE" id="PS51729">
    <property type="entry name" value="GNAT_YJDJ"/>
    <property type="match status" value="1"/>
</dbReference>
<dbReference type="Pfam" id="PF14542">
    <property type="entry name" value="Acetyltransf_CG"/>
    <property type="match status" value="1"/>
</dbReference>
<dbReference type="EMBL" id="WCRW01000001">
    <property type="protein sequence ID" value="KAB4458923.1"/>
    <property type="molecule type" value="Genomic_DNA"/>
</dbReference>
<organism evidence="6 7">
    <name type="scientific">Bacteroides thetaiotaomicron</name>
    <dbReference type="NCBI Taxonomy" id="818"/>
    <lineage>
        <taxon>Bacteria</taxon>
        <taxon>Pseudomonadati</taxon>
        <taxon>Bacteroidota</taxon>
        <taxon>Bacteroidia</taxon>
        <taxon>Bacteroidales</taxon>
        <taxon>Bacteroidaceae</taxon>
        <taxon>Bacteroides</taxon>
    </lineage>
</organism>
<dbReference type="EMBL" id="WCSY01000036">
    <property type="protein sequence ID" value="KAB4305504.1"/>
    <property type="molecule type" value="Genomic_DNA"/>
</dbReference>
<evidence type="ECO:0000313" key="3">
    <source>
        <dbReference type="EMBL" id="KAB4458923.1"/>
    </source>
</evidence>
<dbReference type="Proteomes" id="UP000436858">
    <property type="component" value="Unassembled WGS sequence"/>
</dbReference>
<dbReference type="Gene3D" id="3.40.630.30">
    <property type="match status" value="1"/>
</dbReference>
<dbReference type="Proteomes" id="UP000284785">
    <property type="component" value="Unassembled WGS sequence"/>
</dbReference>
<evidence type="ECO:0000313" key="2">
    <source>
        <dbReference type="EMBL" id="KAB4305504.1"/>
    </source>
</evidence>
<dbReference type="EMBL" id="WCRS01000016">
    <property type="protein sequence ID" value="KAB4470892.1"/>
    <property type="molecule type" value="Genomic_DNA"/>
</dbReference>
<keyword evidence="6" id="KW-0808">Transferase</keyword>
<proteinExistence type="predicted"/>
<gene>
    <name evidence="6" type="ORF">DW780_08605</name>
    <name evidence="4" type="ORF">GAN59_18925</name>
    <name evidence="3" type="ORF">GAN75_02510</name>
    <name evidence="5" type="ORF">GAN91_17965</name>
    <name evidence="2" type="ORF">GAO51_25660</name>
</gene>
<dbReference type="InterPro" id="IPR031165">
    <property type="entry name" value="GNAT_YJDJ"/>
</dbReference>
<dbReference type="AlphaFoldDB" id="A0A396E942"/>
<evidence type="ECO:0000313" key="7">
    <source>
        <dbReference type="Proteomes" id="UP000284785"/>
    </source>
</evidence>
<evidence type="ECO:0000313" key="4">
    <source>
        <dbReference type="EMBL" id="KAB4470892.1"/>
    </source>
</evidence>
<dbReference type="InterPro" id="IPR016181">
    <property type="entry name" value="Acyl_CoA_acyltransferase"/>
</dbReference>
<dbReference type="Proteomes" id="UP000436825">
    <property type="component" value="Unassembled WGS sequence"/>
</dbReference>
<evidence type="ECO:0000313" key="6">
    <source>
        <dbReference type="EMBL" id="RHD88800.1"/>
    </source>
</evidence>
<dbReference type="PANTHER" id="PTHR31435:SF9">
    <property type="entry name" value="PROTEIN NATD1"/>
    <property type="match status" value="1"/>
</dbReference>
<dbReference type="GO" id="GO:0016740">
    <property type="term" value="F:transferase activity"/>
    <property type="evidence" value="ECO:0007669"/>
    <property type="project" value="UniProtKB-KW"/>
</dbReference>
<evidence type="ECO:0000313" key="8">
    <source>
        <dbReference type="Proteomes" id="UP000436825"/>
    </source>
</evidence>
<dbReference type="Proteomes" id="UP000488521">
    <property type="component" value="Unassembled WGS sequence"/>
</dbReference>
<evidence type="ECO:0000313" key="10">
    <source>
        <dbReference type="Proteomes" id="UP000440614"/>
    </source>
</evidence>
<evidence type="ECO:0000259" key="1">
    <source>
        <dbReference type="PROSITE" id="PS51729"/>
    </source>
</evidence>
<dbReference type="EMBL" id="QSJP01000006">
    <property type="protein sequence ID" value="RHD88800.1"/>
    <property type="molecule type" value="Genomic_DNA"/>
</dbReference>
<evidence type="ECO:0000313" key="11">
    <source>
        <dbReference type="Proteomes" id="UP000488521"/>
    </source>
</evidence>
<accession>A0A396E942</accession>
<evidence type="ECO:0000313" key="5">
    <source>
        <dbReference type="EMBL" id="KAB4479539.1"/>
    </source>
</evidence>
<name>A0A396E942_BACT4</name>
<dbReference type="Proteomes" id="UP000440614">
    <property type="component" value="Unassembled WGS sequence"/>
</dbReference>
<dbReference type="PANTHER" id="PTHR31435">
    <property type="entry name" value="PROTEIN NATD1"/>
    <property type="match status" value="1"/>
</dbReference>
<evidence type="ECO:0000313" key="9">
    <source>
        <dbReference type="Proteomes" id="UP000436858"/>
    </source>
</evidence>
<dbReference type="OMA" id="DIIHTIV"/>
<feature type="domain" description="N-acetyltransferase" evidence="1">
    <location>
        <begin position="22"/>
        <end position="106"/>
    </location>
</feature>
<reference evidence="8 9" key="2">
    <citation type="journal article" date="2019" name="Nat. Med.">
        <title>A library of human gut bacterial isolates paired with longitudinal multiomics data enables mechanistic microbiome research.</title>
        <authorList>
            <person name="Poyet M."/>
            <person name="Groussin M."/>
            <person name="Gibbons S.M."/>
            <person name="Avila-Pacheco J."/>
            <person name="Jiang X."/>
            <person name="Kearney S.M."/>
            <person name="Perrotta A.R."/>
            <person name="Berdy B."/>
            <person name="Zhao S."/>
            <person name="Lieberman T.D."/>
            <person name="Swanson P.K."/>
            <person name="Smith M."/>
            <person name="Roesemann S."/>
            <person name="Alexander J.E."/>
            <person name="Rich S.A."/>
            <person name="Livny J."/>
            <person name="Vlamakis H."/>
            <person name="Clish C."/>
            <person name="Bullock K."/>
            <person name="Deik A."/>
            <person name="Scott J."/>
            <person name="Pierce K.A."/>
            <person name="Xavier R.J."/>
            <person name="Alm E.J."/>
        </authorList>
    </citation>
    <scope>NUCLEOTIDE SEQUENCE [LARGE SCALE GENOMIC DNA]</scope>
    <source>
        <strain evidence="4 11">BIOML-A156</strain>
        <strain evidence="3 8">BIOML-A160</strain>
        <strain evidence="5 9">BIOML-A162</strain>
        <strain evidence="2 10">BIOML-A188</strain>
    </source>
</reference>
<dbReference type="EMBL" id="WCRY01000018">
    <property type="protein sequence ID" value="KAB4479539.1"/>
    <property type="molecule type" value="Genomic_DNA"/>
</dbReference>
<reference evidence="6 7" key="1">
    <citation type="submission" date="2018-08" db="EMBL/GenBank/DDBJ databases">
        <title>A genome reference for cultivated species of the human gut microbiota.</title>
        <authorList>
            <person name="Zou Y."/>
            <person name="Xue W."/>
            <person name="Luo G."/>
        </authorList>
    </citation>
    <scope>NUCLEOTIDE SEQUENCE [LARGE SCALE GENOMIC DNA]</scope>
    <source>
        <strain evidence="6 7">AM30-26</strain>
    </source>
</reference>
<sequence length="106" mass="12059">MIRIGYNGLNNFKINIMDYKITHQPEQKLFKTEVDGRTAFVEYRLLGDYLDIIHTIVPKPIEGRGIAAALVKAAYDFALANGMKPKATCSYAVRWLERHPEMNADS</sequence>
<comment type="caution">
    <text evidence="6">The sequence shown here is derived from an EMBL/GenBank/DDBJ whole genome shotgun (WGS) entry which is preliminary data.</text>
</comment>
<dbReference type="InterPro" id="IPR045057">
    <property type="entry name" value="Gcn5-rel_NAT"/>
</dbReference>
<dbReference type="SUPFAM" id="SSF55729">
    <property type="entry name" value="Acyl-CoA N-acyltransferases (Nat)"/>
    <property type="match status" value="1"/>
</dbReference>
<protein>
    <submittedName>
        <fullName evidence="6">N-acetyltransferase</fullName>
    </submittedName>
</protein>